<feature type="chain" id="PRO_5045414368" description="SGNH/GDSL hydrolase family protein" evidence="1">
    <location>
        <begin position="24"/>
        <end position="259"/>
    </location>
</feature>
<evidence type="ECO:0000256" key="1">
    <source>
        <dbReference type="SAM" id="SignalP"/>
    </source>
</evidence>
<evidence type="ECO:0008006" key="4">
    <source>
        <dbReference type="Google" id="ProtNLM"/>
    </source>
</evidence>
<sequence>MLKQQFFFSLISLFLLLTFPVMAKDYSESKNPVIGLIGASYIDPEAAYGNGAGLTALNGSSYRGLADYLKAFSILSVEGPVFREAAQGGATSSGALGFDSAQLQAIKLYEHTTMWVDGSHLKAVIIDLFNDCLHTAYGPLCTREDIDNTLVKNVTQAINYLQQRGVKVFVNRLVDYDKLDLPLAEEIFKVITPHFRVASREQYNLLKHTYEDSISQIDGVIMLDTWRSFAHFGDGLHPNHATKLKAAQYVMYQVYRHLN</sequence>
<dbReference type="SUPFAM" id="SSF52266">
    <property type="entry name" value="SGNH hydrolase"/>
    <property type="match status" value="1"/>
</dbReference>
<feature type="signal peptide" evidence="1">
    <location>
        <begin position="1"/>
        <end position="23"/>
    </location>
</feature>
<proteinExistence type="predicted"/>
<dbReference type="Gene3D" id="3.40.50.1110">
    <property type="entry name" value="SGNH hydrolase"/>
    <property type="match status" value="1"/>
</dbReference>
<accession>A0ABV2BWE0</accession>
<evidence type="ECO:0000313" key="3">
    <source>
        <dbReference type="Proteomes" id="UP001548189"/>
    </source>
</evidence>
<dbReference type="Proteomes" id="UP001548189">
    <property type="component" value="Unassembled WGS sequence"/>
</dbReference>
<dbReference type="RefSeq" id="WP_353896821.1">
    <property type="nucleotide sequence ID" value="NZ_JBEVCJ010000018.1"/>
</dbReference>
<evidence type="ECO:0000313" key="2">
    <source>
        <dbReference type="EMBL" id="MET1256235.1"/>
    </source>
</evidence>
<reference evidence="2 3" key="1">
    <citation type="submission" date="2024-06" db="EMBL/GenBank/DDBJ databases">
        <authorList>
            <person name="Li F."/>
        </authorList>
    </citation>
    <scope>NUCLEOTIDE SEQUENCE [LARGE SCALE GENOMIC DNA]</scope>
    <source>
        <strain evidence="2 3">GXAS 311</strain>
    </source>
</reference>
<gene>
    <name evidence="2" type="ORF">ABVT43_13930</name>
</gene>
<comment type="caution">
    <text evidence="2">The sequence shown here is derived from an EMBL/GenBank/DDBJ whole genome shotgun (WGS) entry which is preliminary data.</text>
</comment>
<name>A0ABV2BWE0_9GAMM</name>
<keyword evidence="3" id="KW-1185">Reference proteome</keyword>
<keyword evidence="1" id="KW-0732">Signal</keyword>
<dbReference type="InterPro" id="IPR036514">
    <property type="entry name" value="SGNH_hydro_sf"/>
</dbReference>
<dbReference type="EMBL" id="JBEVCJ010000018">
    <property type="protein sequence ID" value="MET1256235.1"/>
    <property type="molecule type" value="Genomic_DNA"/>
</dbReference>
<protein>
    <recommendedName>
        <fullName evidence="4">SGNH/GDSL hydrolase family protein</fullName>
    </recommendedName>
</protein>
<organism evidence="2 3">
    <name type="scientific">Aliikangiella maris</name>
    <dbReference type="NCBI Taxonomy" id="3162458"/>
    <lineage>
        <taxon>Bacteria</taxon>
        <taxon>Pseudomonadati</taxon>
        <taxon>Pseudomonadota</taxon>
        <taxon>Gammaproteobacteria</taxon>
        <taxon>Oceanospirillales</taxon>
        <taxon>Pleioneaceae</taxon>
        <taxon>Aliikangiella</taxon>
    </lineage>
</organism>